<protein>
    <submittedName>
        <fullName evidence="7">GILT family protein</fullName>
        <ecNumber evidence="7">1.8.-.-</ecNumber>
    </submittedName>
</protein>
<sequence length="322" mass="35137">MRATTTTFTLFMPLIVYAQNQAQISVTNQQLRGPVLISDVFVREHNIKSVEVATPESTEKVNLIILTESGCPDCQESVAGPLNDMITSPGFADIVNVRQFSFGNHYFVTKKCGGTGAINQTASGYNLNYNADTRHCWANSCINTADPMDDCFEPGPIVTQHGPKEMEYNKMQACAQKVAGYDNWQPFWPFLVCTEAKYGSPFNSNTAETATKCAEEEGSYYQDKVSELLECYEGSDGEEALLQMAKNTFDHPGTPTILVNGDAPVLSGFWADAVAAEVCSQYGGSESSSPPACAGLLEKQRKFIYETEKAIEGIVNGNVTCQ</sequence>
<evidence type="ECO:0000313" key="7">
    <source>
        <dbReference type="EMBL" id="KAK1737650.1"/>
    </source>
</evidence>
<dbReference type="EC" id="1.8.-.-" evidence="7"/>
<name>A0AAD8Y252_9STRA</name>
<evidence type="ECO:0000256" key="4">
    <source>
        <dbReference type="ARBA" id="ARBA00022729"/>
    </source>
</evidence>
<gene>
    <name evidence="7" type="ORF">QTG54_011634</name>
</gene>
<proteinExistence type="inferred from homology"/>
<dbReference type="EMBL" id="JATAAI010000024">
    <property type="protein sequence ID" value="KAK1737650.1"/>
    <property type="molecule type" value="Genomic_DNA"/>
</dbReference>
<evidence type="ECO:0000256" key="6">
    <source>
        <dbReference type="SAM" id="SignalP"/>
    </source>
</evidence>
<dbReference type="Pfam" id="PF03227">
    <property type="entry name" value="GILT"/>
    <property type="match status" value="1"/>
</dbReference>
<keyword evidence="7" id="KW-0560">Oxidoreductase</keyword>
<evidence type="ECO:0000313" key="8">
    <source>
        <dbReference type="Proteomes" id="UP001224775"/>
    </source>
</evidence>
<dbReference type="PANTHER" id="PTHR13234:SF8">
    <property type="entry name" value="GAMMA-INTERFERON-INDUCIBLE LYSOSOMAL THIOL REDUCTASE"/>
    <property type="match status" value="1"/>
</dbReference>
<dbReference type="Proteomes" id="UP001224775">
    <property type="component" value="Unassembled WGS sequence"/>
</dbReference>
<dbReference type="AlphaFoldDB" id="A0AAD8Y252"/>
<reference evidence="7" key="1">
    <citation type="submission" date="2023-06" db="EMBL/GenBank/DDBJ databases">
        <title>Survivors Of The Sea: Transcriptome response of Skeletonema marinoi to long-term dormancy.</title>
        <authorList>
            <person name="Pinder M.I.M."/>
            <person name="Kourtchenko O."/>
            <person name="Robertson E.K."/>
            <person name="Larsson T."/>
            <person name="Maumus F."/>
            <person name="Osuna-Cruz C.M."/>
            <person name="Vancaester E."/>
            <person name="Stenow R."/>
            <person name="Vandepoele K."/>
            <person name="Ploug H."/>
            <person name="Bruchert V."/>
            <person name="Godhe A."/>
            <person name="Topel M."/>
        </authorList>
    </citation>
    <scope>NUCLEOTIDE SEQUENCE</scope>
    <source>
        <strain evidence="7">R05AC</strain>
    </source>
</reference>
<keyword evidence="3" id="KW-0964">Secreted</keyword>
<dbReference type="GO" id="GO:0005576">
    <property type="term" value="C:extracellular region"/>
    <property type="evidence" value="ECO:0007669"/>
    <property type="project" value="UniProtKB-SubCell"/>
</dbReference>
<dbReference type="GO" id="GO:0016671">
    <property type="term" value="F:oxidoreductase activity, acting on a sulfur group of donors, disulfide as acceptor"/>
    <property type="evidence" value="ECO:0007669"/>
    <property type="project" value="InterPro"/>
</dbReference>
<comment type="caution">
    <text evidence="7">The sequence shown here is derived from an EMBL/GenBank/DDBJ whole genome shotgun (WGS) entry which is preliminary data.</text>
</comment>
<comment type="similarity">
    <text evidence="2">Belongs to the GILT family.</text>
</comment>
<keyword evidence="8" id="KW-1185">Reference proteome</keyword>
<organism evidence="7 8">
    <name type="scientific">Skeletonema marinoi</name>
    <dbReference type="NCBI Taxonomy" id="267567"/>
    <lineage>
        <taxon>Eukaryota</taxon>
        <taxon>Sar</taxon>
        <taxon>Stramenopiles</taxon>
        <taxon>Ochrophyta</taxon>
        <taxon>Bacillariophyta</taxon>
        <taxon>Coscinodiscophyceae</taxon>
        <taxon>Thalassiosirophycidae</taxon>
        <taxon>Thalassiosirales</taxon>
        <taxon>Skeletonemataceae</taxon>
        <taxon>Skeletonema</taxon>
        <taxon>Skeletonema marinoi-dohrnii complex</taxon>
    </lineage>
</organism>
<dbReference type="InterPro" id="IPR004911">
    <property type="entry name" value="Interferon-induced_GILT"/>
</dbReference>
<feature type="chain" id="PRO_5042160658" evidence="6">
    <location>
        <begin position="19"/>
        <end position="322"/>
    </location>
</feature>
<keyword evidence="4 6" id="KW-0732">Signal</keyword>
<comment type="subcellular location">
    <subcellularLocation>
        <location evidence="1">Secreted</location>
    </subcellularLocation>
</comment>
<keyword evidence="5" id="KW-0325">Glycoprotein</keyword>
<evidence type="ECO:0000256" key="1">
    <source>
        <dbReference type="ARBA" id="ARBA00004613"/>
    </source>
</evidence>
<evidence type="ECO:0000256" key="3">
    <source>
        <dbReference type="ARBA" id="ARBA00022525"/>
    </source>
</evidence>
<feature type="signal peptide" evidence="6">
    <location>
        <begin position="1"/>
        <end position="18"/>
    </location>
</feature>
<evidence type="ECO:0000256" key="5">
    <source>
        <dbReference type="ARBA" id="ARBA00023180"/>
    </source>
</evidence>
<accession>A0AAD8Y252</accession>
<dbReference type="PANTHER" id="PTHR13234">
    <property type="entry name" value="GAMMA-INTERFERON INDUCIBLE LYSOSOMAL THIOL REDUCTASE GILT"/>
    <property type="match status" value="1"/>
</dbReference>
<evidence type="ECO:0000256" key="2">
    <source>
        <dbReference type="ARBA" id="ARBA00005679"/>
    </source>
</evidence>